<dbReference type="InterPro" id="IPR050951">
    <property type="entry name" value="Retrovirus_Pol_polyprotein"/>
</dbReference>
<dbReference type="EC" id="3.1.26.4" evidence="2"/>
<keyword evidence="9" id="KW-0695">RNA-directed DNA polymerase</keyword>
<dbReference type="GeneID" id="113091551"/>
<evidence type="ECO:0000256" key="4">
    <source>
        <dbReference type="ARBA" id="ARBA00022679"/>
    </source>
</evidence>
<protein>
    <recommendedName>
        <fullName evidence="10">Gypsy retrotransposon integrase-like protein 1</fullName>
        <ecNumber evidence="3">2.7.7.49</ecNumber>
        <ecNumber evidence="2">3.1.26.4</ecNumber>
    </recommendedName>
</protein>
<evidence type="ECO:0000256" key="1">
    <source>
        <dbReference type="ARBA" id="ARBA00010879"/>
    </source>
</evidence>
<dbReference type="InterPro" id="IPR036397">
    <property type="entry name" value="RNaseH_sf"/>
</dbReference>
<feature type="region of interest" description="Disordered" evidence="12">
    <location>
        <begin position="1211"/>
        <end position="1312"/>
    </location>
</feature>
<dbReference type="SUPFAM" id="SSF56672">
    <property type="entry name" value="DNA/RNA polymerases"/>
    <property type="match status" value="1"/>
</dbReference>
<dbReference type="SUPFAM" id="SSF50630">
    <property type="entry name" value="Acid proteases"/>
    <property type="match status" value="1"/>
</dbReference>
<dbReference type="PROSITE" id="PS50878">
    <property type="entry name" value="RT_POL"/>
    <property type="match status" value="1"/>
</dbReference>
<evidence type="ECO:0000256" key="5">
    <source>
        <dbReference type="ARBA" id="ARBA00022695"/>
    </source>
</evidence>
<keyword evidence="7" id="KW-0255">Endonuclease</keyword>
<keyword evidence="11" id="KW-0863">Zinc-finger</keyword>
<keyword evidence="8" id="KW-0378">Hydrolase</keyword>
<dbReference type="GO" id="GO:0003677">
    <property type="term" value="F:DNA binding"/>
    <property type="evidence" value="ECO:0007669"/>
    <property type="project" value="UniProtKB-KW"/>
</dbReference>
<keyword evidence="11" id="KW-0862">Zinc</keyword>
<dbReference type="Pfam" id="PF00665">
    <property type="entry name" value="rve"/>
    <property type="match status" value="1"/>
</dbReference>
<dbReference type="GO" id="GO:0006508">
    <property type="term" value="P:proteolysis"/>
    <property type="evidence" value="ECO:0007669"/>
    <property type="project" value="UniProtKB-KW"/>
</dbReference>
<dbReference type="SUPFAM" id="SSF53098">
    <property type="entry name" value="Ribonuclease H-like"/>
    <property type="match status" value="1"/>
</dbReference>
<dbReference type="InterPro" id="IPR005162">
    <property type="entry name" value="Retrotrans_gag_dom"/>
</dbReference>
<dbReference type="FunFam" id="3.30.420.10:FF:000063">
    <property type="entry name" value="Retrovirus-related Pol polyprotein from transposon 297-like Protein"/>
    <property type="match status" value="1"/>
</dbReference>
<evidence type="ECO:0000256" key="11">
    <source>
        <dbReference type="PROSITE-ProRule" id="PRU00047"/>
    </source>
</evidence>
<dbReference type="InterPro" id="IPR001584">
    <property type="entry name" value="Integrase_cat-core"/>
</dbReference>
<name>A0A6P6NW75_CARAU</name>
<dbReference type="Gene3D" id="3.30.70.270">
    <property type="match status" value="2"/>
</dbReference>
<accession>A0A6P6NW75</accession>
<evidence type="ECO:0000259" key="14">
    <source>
        <dbReference type="PROSITE" id="PS50878"/>
    </source>
</evidence>
<dbReference type="InterPro" id="IPR012337">
    <property type="entry name" value="RNaseH-like_sf"/>
</dbReference>
<evidence type="ECO:0000256" key="10">
    <source>
        <dbReference type="ARBA" id="ARBA00039658"/>
    </source>
</evidence>
<dbReference type="GO" id="GO:0004523">
    <property type="term" value="F:RNA-DNA hybrid ribonuclease activity"/>
    <property type="evidence" value="ECO:0007669"/>
    <property type="project" value="UniProtKB-EC"/>
</dbReference>
<dbReference type="PROSITE" id="PS50158">
    <property type="entry name" value="ZF_CCHC"/>
    <property type="match status" value="1"/>
</dbReference>
<evidence type="ECO:0000259" key="15">
    <source>
        <dbReference type="PROSITE" id="PS50994"/>
    </source>
</evidence>
<dbReference type="Gene3D" id="4.10.60.10">
    <property type="entry name" value="Zinc finger, CCHC-type"/>
    <property type="match status" value="1"/>
</dbReference>
<feature type="domain" description="Integrase catalytic" evidence="15">
    <location>
        <begin position="986"/>
        <end position="1145"/>
    </location>
</feature>
<comment type="similarity">
    <text evidence="1">Belongs to the beta type-B retroviral polymerase family. HERV class-II K(HML-2) pol subfamily.</text>
</comment>
<dbReference type="GO" id="GO:0015074">
    <property type="term" value="P:DNA integration"/>
    <property type="evidence" value="ECO:0007669"/>
    <property type="project" value="InterPro"/>
</dbReference>
<keyword evidence="16" id="KW-1185">Reference proteome</keyword>
<dbReference type="InterPro" id="IPR043128">
    <property type="entry name" value="Rev_trsase/Diguanyl_cyclase"/>
</dbReference>
<dbReference type="FunFam" id="3.30.70.270:FF:000026">
    <property type="entry name" value="Transposon Ty3-G Gag-Pol polyprotein"/>
    <property type="match status" value="1"/>
</dbReference>
<dbReference type="Pfam" id="PF03732">
    <property type="entry name" value="Retrotrans_gag"/>
    <property type="match status" value="1"/>
</dbReference>
<evidence type="ECO:0000256" key="3">
    <source>
        <dbReference type="ARBA" id="ARBA00012493"/>
    </source>
</evidence>
<gene>
    <name evidence="17" type="primary">LOC113091551</name>
</gene>
<dbReference type="Gene3D" id="3.10.10.10">
    <property type="entry name" value="HIV Type 1 Reverse Transcriptase, subunit A, domain 1"/>
    <property type="match status" value="1"/>
</dbReference>
<dbReference type="Gene3D" id="1.10.340.70">
    <property type="match status" value="1"/>
</dbReference>
<dbReference type="SMART" id="SM00343">
    <property type="entry name" value="ZnF_C2HC"/>
    <property type="match status" value="2"/>
</dbReference>
<evidence type="ECO:0000259" key="13">
    <source>
        <dbReference type="PROSITE" id="PS50158"/>
    </source>
</evidence>
<feature type="compositionally biased region" description="Polar residues" evidence="12">
    <location>
        <begin position="1250"/>
        <end position="1268"/>
    </location>
</feature>
<evidence type="ECO:0000256" key="8">
    <source>
        <dbReference type="ARBA" id="ARBA00022801"/>
    </source>
</evidence>
<dbReference type="CDD" id="cd09274">
    <property type="entry name" value="RNase_HI_RT_Ty3"/>
    <property type="match status" value="1"/>
</dbReference>
<keyword evidence="5" id="KW-0548">Nucleotidyltransferase</keyword>
<feature type="domain" description="CCHC-type" evidence="13">
    <location>
        <begin position="215"/>
        <end position="230"/>
    </location>
</feature>
<evidence type="ECO:0000256" key="2">
    <source>
        <dbReference type="ARBA" id="ARBA00012180"/>
    </source>
</evidence>
<dbReference type="CDD" id="cd01647">
    <property type="entry name" value="RT_LTR"/>
    <property type="match status" value="1"/>
</dbReference>
<dbReference type="FunFam" id="3.10.20.370:FF:000001">
    <property type="entry name" value="Retrovirus-related Pol polyprotein from transposon 17.6-like protein"/>
    <property type="match status" value="1"/>
</dbReference>
<proteinExistence type="inferred from homology"/>
<dbReference type="EC" id="2.7.7.49" evidence="3"/>
<dbReference type="InterPro" id="IPR000477">
    <property type="entry name" value="RT_dom"/>
</dbReference>
<dbReference type="InterPro" id="IPR041588">
    <property type="entry name" value="Integrase_H2C2"/>
</dbReference>
<evidence type="ECO:0000256" key="9">
    <source>
        <dbReference type="ARBA" id="ARBA00022918"/>
    </source>
</evidence>
<evidence type="ECO:0000256" key="6">
    <source>
        <dbReference type="ARBA" id="ARBA00022722"/>
    </source>
</evidence>
<reference evidence="17" key="1">
    <citation type="submission" date="2025-08" db="UniProtKB">
        <authorList>
            <consortium name="RefSeq"/>
        </authorList>
    </citation>
    <scope>IDENTIFICATION</scope>
    <source>
        <strain evidence="17">Wakin</strain>
        <tissue evidence="17">Muscle</tissue>
    </source>
</reference>
<feature type="compositionally biased region" description="Basic residues" evidence="12">
    <location>
        <begin position="1298"/>
        <end position="1312"/>
    </location>
</feature>
<dbReference type="OrthoDB" id="775972at2759"/>
<dbReference type="Proteomes" id="UP000515129">
    <property type="component" value="Unplaced"/>
</dbReference>
<dbReference type="InterPro" id="IPR041373">
    <property type="entry name" value="RT_RNaseH"/>
</dbReference>
<dbReference type="GO" id="GO:0008270">
    <property type="term" value="F:zinc ion binding"/>
    <property type="evidence" value="ECO:0007669"/>
    <property type="project" value="UniProtKB-KW"/>
</dbReference>
<dbReference type="Gene3D" id="2.40.70.10">
    <property type="entry name" value="Acid Proteases"/>
    <property type="match status" value="1"/>
</dbReference>
<dbReference type="GO" id="GO:0004190">
    <property type="term" value="F:aspartic-type endopeptidase activity"/>
    <property type="evidence" value="ECO:0007669"/>
    <property type="project" value="UniProtKB-KW"/>
</dbReference>
<dbReference type="FunFam" id="1.10.340.70:FF:000003">
    <property type="entry name" value="Protein CBG25708"/>
    <property type="match status" value="1"/>
</dbReference>
<dbReference type="Pfam" id="PF17917">
    <property type="entry name" value="RT_RNaseH"/>
    <property type="match status" value="1"/>
</dbReference>
<feature type="compositionally biased region" description="Basic and acidic residues" evidence="12">
    <location>
        <begin position="1214"/>
        <end position="1232"/>
    </location>
</feature>
<keyword evidence="11" id="KW-0479">Metal-binding</keyword>
<dbReference type="PROSITE" id="PS50994">
    <property type="entry name" value="INTEGRASE"/>
    <property type="match status" value="1"/>
</dbReference>
<organism evidence="16 17">
    <name type="scientific">Carassius auratus</name>
    <name type="common">Goldfish</name>
    <dbReference type="NCBI Taxonomy" id="7957"/>
    <lineage>
        <taxon>Eukaryota</taxon>
        <taxon>Metazoa</taxon>
        <taxon>Chordata</taxon>
        <taxon>Craniata</taxon>
        <taxon>Vertebrata</taxon>
        <taxon>Euteleostomi</taxon>
        <taxon>Actinopterygii</taxon>
        <taxon>Neopterygii</taxon>
        <taxon>Teleostei</taxon>
        <taxon>Ostariophysi</taxon>
        <taxon>Cypriniformes</taxon>
        <taxon>Cyprinidae</taxon>
        <taxon>Cyprininae</taxon>
        <taxon>Carassius</taxon>
    </lineage>
</organism>
<dbReference type="Pfam" id="PF00078">
    <property type="entry name" value="RVT_1"/>
    <property type="match status" value="1"/>
</dbReference>
<dbReference type="RefSeq" id="XP_026112916.1">
    <property type="nucleotide sequence ID" value="XM_026257131.1"/>
</dbReference>
<keyword evidence="4" id="KW-0808">Transferase</keyword>
<dbReference type="SUPFAM" id="SSF57756">
    <property type="entry name" value="Retrovirus zinc finger-like domains"/>
    <property type="match status" value="1"/>
</dbReference>
<dbReference type="InterPro" id="IPR036875">
    <property type="entry name" value="Znf_CCHC_sf"/>
</dbReference>
<dbReference type="Gene3D" id="3.30.420.10">
    <property type="entry name" value="Ribonuclease H-like superfamily/Ribonuclease H"/>
    <property type="match status" value="1"/>
</dbReference>
<evidence type="ECO:0000313" key="16">
    <source>
        <dbReference type="Proteomes" id="UP000515129"/>
    </source>
</evidence>
<dbReference type="InterPro" id="IPR001878">
    <property type="entry name" value="Znf_CCHC"/>
</dbReference>
<sequence>MAQIGRLDEYKPENESWSAYIERAELFMIANDVDDTKQVATLLSAVGTSTYGLLRNLVQPAKPKDKTFEEIVNILKAHFEPKPLIIAERFRFQRCVQKPHETVSQYVAELKQCASKCDFGASLDESLRDRFVSGIRSEACQRRLLSEDTLTFARALEVAHSMETADRDTQQLRKTEVSATTVHKVNAKTVYNQRQCYRCKGKNHNAQECYFKNSKCHNCGVIGHIKRACKVKMKSHPNSKYAEQQNKHKVTAYMHAEEPELEMFSMLSDTEKQSFQVNFTVNQQDLLMEIDTGAAVSIISQQEYRRSFAHLPLEGARVKLKTYTGECIPVLGQFTATVQYEDQVNELPLIVVKGNGPNLCGRNWLQKVKLNWKIIRHVSKQPGSIQEVLDKYSEVFKDELGTLKDIKATISVKPDVPPKFFKSRPLPFAMKERVEKEIDRLEKANVISPVKYSEWAAPVVPVIKKDSTIRLCGDYKVTVNQAANTEVYPLPRIEEVLATLSGGKLFSKIDLAQAYQQVVLDNDSKKYTTINTHKGLYVYNRLAFGISSAPSIFQRIMENLMKDLKVIVYLDDLLITGKDEQEHLTNICKVLQRLQESGLRVKKCKWEWGQTRIEYLGHVIDEKGVYPTKDKVKAIQDAPAPSNVKELRAFLGLVNYYGRFVPQQSTVLAPLYRLLKEQTAWCWGKKEQGAFSRCKELLTSDKVLVYYDPQLPLTLACDASAYGIGAVLQHIMPNGDEHPIAYASRTLSPAEKKYSQIEKEALSVIYGVKKFHQYLWGRSFNLITDHRPLVTLFGEHKHFPMMAAARIQRWAIILSAYDYHIMYRKAEDHGNADGLSRIPLPEITDVGTEAISANINTLLTNHLQEAPLNAAQIARMTRTDQELSKVFRYVMEGWPIEVSDDLKVFYAKRDELSVEQGCLLWGTRVIVPFKFRKSVLQEIHSGHPGIVKMKALTRKYVWWPKIDTDIERVCKECQICQQEQRMPSHVPLHPWEFPGECWKRLHVDFAGPFLNNMFMIIVDAHSKWLEVFRMSQITSQATITRLKRLFSAYGLPEQIVTDNPTTFTSDEFQRFVKQNGIMHTRSAPKHPATNGLAKRYVQTFKRGMKKLTNEQMCIDDRLSLFLLRYRTTPNCTTGQSPSDLFLKRHIRTRLDFLKPNIHETVRRKQYLQKNQHDYRARERSFAVDDSVFLRSTVGGDPKWLSGVITQQTGPVSYKVRDPASDTVYRRHGDQLRPRTSSSEIPMPPNEKETAQSAESNDQAQNAELNDQDSGFAGIPGTFDSEVPFELTEPLIPSPGGLRRSKRTIKLPQRFRN</sequence>
<keyword evidence="6" id="KW-0540">Nuclease</keyword>
<dbReference type="KEGG" id="caua:113091551"/>
<dbReference type="InterPro" id="IPR021109">
    <property type="entry name" value="Peptidase_aspartic_dom_sf"/>
</dbReference>
<evidence type="ECO:0000313" key="17">
    <source>
        <dbReference type="RefSeq" id="XP_026112916.1"/>
    </source>
</evidence>
<dbReference type="PANTHER" id="PTHR37984:SF13">
    <property type="entry name" value="RIBONUCLEASE H"/>
    <property type="match status" value="1"/>
</dbReference>
<dbReference type="InterPro" id="IPR043502">
    <property type="entry name" value="DNA/RNA_pol_sf"/>
</dbReference>
<dbReference type="PANTHER" id="PTHR37984">
    <property type="entry name" value="PROTEIN CBG26694"/>
    <property type="match status" value="1"/>
</dbReference>
<evidence type="ECO:0000256" key="12">
    <source>
        <dbReference type="SAM" id="MobiDB-lite"/>
    </source>
</evidence>
<feature type="domain" description="Reverse transcriptase" evidence="14">
    <location>
        <begin position="443"/>
        <end position="620"/>
    </location>
</feature>
<evidence type="ECO:0000256" key="7">
    <source>
        <dbReference type="ARBA" id="ARBA00022759"/>
    </source>
</evidence>
<dbReference type="Pfam" id="PF17921">
    <property type="entry name" value="Integrase_H2C2"/>
    <property type="match status" value="1"/>
</dbReference>